<organism evidence="1 2">
    <name type="scientific">Desulfosarcina ovata subsp. ovata</name>
    <dbReference type="NCBI Taxonomy" id="2752305"/>
    <lineage>
        <taxon>Bacteria</taxon>
        <taxon>Pseudomonadati</taxon>
        <taxon>Thermodesulfobacteriota</taxon>
        <taxon>Desulfobacteria</taxon>
        <taxon>Desulfobacterales</taxon>
        <taxon>Desulfosarcinaceae</taxon>
        <taxon>Desulfosarcina</taxon>
    </lineage>
</organism>
<dbReference type="Gene3D" id="1.10.260.40">
    <property type="entry name" value="lambda repressor-like DNA-binding domains"/>
    <property type="match status" value="1"/>
</dbReference>
<evidence type="ECO:0000313" key="2">
    <source>
        <dbReference type="Proteomes" id="UP000422108"/>
    </source>
</evidence>
<dbReference type="EMBL" id="AP021879">
    <property type="protein sequence ID" value="BBO90534.1"/>
    <property type="molecule type" value="Genomic_DNA"/>
</dbReference>
<protein>
    <submittedName>
        <fullName evidence="1">Uncharacterized protein</fullName>
    </submittedName>
</protein>
<proteinExistence type="predicted"/>
<gene>
    <name evidence="1" type="ORF">DSCOOX_37140</name>
</gene>
<dbReference type="GO" id="GO:0003677">
    <property type="term" value="F:DNA binding"/>
    <property type="evidence" value="ECO:0007669"/>
    <property type="project" value="InterPro"/>
</dbReference>
<dbReference type="InterPro" id="IPR010982">
    <property type="entry name" value="Lambda_DNA-bd_dom_sf"/>
</dbReference>
<sequence>MLCGKVCMELVLSKEIADIRARYGLSLAQFGTLVGAPATSVKRWEAGVDPREQFFFQLYLVVGLIKDPDEVFYDLGRQGISLNKAQWDVFANLVKGADHSIDLAAEIGLDSPEVGQALVTGVRGLLTLIAGSFAAKNALGDKFSASLATRIATLLK</sequence>
<evidence type="ECO:0000313" key="1">
    <source>
        <dbReference type="EMBL" id="BBO90534.1"/>
    </source>
</evidence>
<name>A0A5K8AF06_9BACT</name>
<accession>A0A5K8AF06</accession>
<dbReference type="Proteomes" id="UP000422108">
    <property type="component" value="Chromosome"/>
</dbReference>
<reference evidence="1 2" key="1">
    <citation type="submission" date="2019-11" db="EMBL/GenBank/DDBJ databases">
        <title>Comparative genomics of hydrocarbon-degrading Desulfosarcina strains.</title>
        <authorList>
            <person name="Watanabe M."/>
            <person name="Kojima H."/>
            <person name="Fukui M."/>
        </authorList>
    </citation>
    <scope>NUCLEOTIDE SEQUENCE [LARGE SCALE GENOMIC DNA]</scope>
    <source>
        <strain evidence="2">oXyS1</strain>
    </source>
</reference>
<dbReference type="AlphaFoldDB" id="A0A5K8AF06"/>
<keyword evidence="2" id="KW-1185">Reference proteome</keyword>